<dbReference type="RefSeq" id="WP_144559023.1">
    <property type="nucleotide sequence ID" value="NZ_CP042163.1"/>
</dbReference>
<feature type="transmembrane region" description="Helical" evidence="1">
    <location>
        <begin position="36"/>
        <end position="57"/>
    </location>
</feature>
<keyword evidence="1" id="KW-0812">Transmembrane</keyword>
<keyword evidence="1" id="KW-1133">Transmembrane helix</keyword>
<keyword evidence="3" id="KW-1185">Reference proteome</keyword>
<sequence length="199" mass="22756">MFSFFIHSFTSIFSVTYPIFFNHMSKPKKTIEGEEFVSGTVLFTVAISIFILLVGQVAFSWTYIPIGFMQILGGVVILSIAITLMRKKSPVPLSWKEWFGTDSFEFGFSRMKDMFRPVQELTSDQPKSATAYVTYLAFFAVYCVAYSVHLLVCWIYGQMNTRSLFLLTKFTGLLLTFFALEMLLFGFMDVISLIDQRAS</sequence>
<feature type="transmembrane region" description="Helical" evidence="1">
    <location>
        <begin position="6"/>
        <end position="24"/>
    </location>
</feature>
<comment type="caution">
    <text evidence="2">The sequence shown here is derived from an EMBL/GenBank/DDBJ whole genome shotgun (WGS) entry which is preliminary data.</text>
</comment>
<evidence type="ECO:0000256" key="1">
    <source>
        <dbReference type="SAM" id="Phobius"/>
    </source>
</evidence>
<reference evidence="2 3" key="1">
    <citation type="submission" date="2023-03" db="EMBL/GenBank/DDBJ databases">
        <title>Bacillus Genome Sequencing.</title>
        <authorList>
            <person name="Dunlap C."/>
        </authorList>
    </citation>
    <scope>NUCLEOTIDE SEQUENCE [LARGE SCALE GENOMIC DNA]</scope>
    <source>
        <strain evidence="2 3">B-4107</strain>
    </source>
</reference>
<evidence type="ECO:0000313" key="3">
    <source>
        <dbReference type="Proteomes" id="UP001341820"/>
    </source>
</evidence>
<evidence type="ECO:0000313" key="2">
    <source>
        <dbReference type="EMBL" id="MED4126983.1"/>
    </source>
</evidence>
<protein>
    <submittedName>
        <fullName evidence="2">Uncharacterized protein</fullName>
    </submittedName>
</protein>
<keyword evidence="1" id="KW-0472">Membrane</keyword>
<feature type="transmembrane region" description="Helical" evidence="1">
    <location>
        <begin position="132"/>
        <end position="157"/>
    </location>
</feature>
<accession>A0ABU6NHU3</accession>
<feature type="transmembrane region" description="Helical" evidence="1">
    <location>
        <begin position="63"/>
        <end position="85"/>
    </location>
</feature>
<organism evidence="2 3">
    <name type="scientific">Shouchella miscanthi</name>
    <dbReference type="NCBI Taxonomy" id="2598861"/>
    <lineage>
        <taxon>Bacteria</taxon>
        <taxon>Bacillati</taxon>
        <taxon>Bacillota</taxon>
        <taxon>Bacilli</taxon>
        <taxon>Bacillales</taxon>
        <taxon>Bacillaceae</taxon>
        <taxon>Shouchella</taxon>
    </lineage>
</organism>
<name>A0ABU6NHU3_9BACI</name>
<feature type="transmembrane region" description="Helical" evidence="1">
    <location>
        <begin position="163"/>
        <end position="187"/>
    </location>
</feature>
<dbReference type="EMBL" id="JAROAS010000006">
    <property type="protein sequence ID" value="MED4126983.1"/>
    <property type="molecule type" value="Genomic_DNA"/>
</dbReference>
<gene>
    <name evidence="2" type="ORF">P5F74_02440</name>
</gene>
<dbReference type="Proteomes" id="UP001341820">
    <property type="component" value="Unassembled WGS sequence"/>
</dbReference>
<proteinExistence type="predicted"/>